<comment type="caution">
    <text evidence="3">The sequence shown here is derived from an EMBL/GenBank/DDBJ whole genome shotgun (WGS) entry which is preliminary data.</text>
</comment>
<gene>
    <name evidence="3" type="ORF">HMPREF9333_00600</name>
</gene>
<keyword evidence="1" id="KW-0812">Transmembrane</keyword>
<protein>
    <recommendedName>
        <fullName evidence="2">Cell wall hydrolase SleB domain-containing protein</fullName>
    </recommendedName>
</protein>
<dbReference type="Proteomes" id="UP000003011">
    <property type="component" value="Unassembled WGS sequence"/>
</dbReference>
<sequence length="293" mass="32905">MPKFTGIIKKVCNKLRSFSFIPVKITKEMYRNFAVIICGAVVVAAISFACKGFAGSGKNAATAHITRAKDSGDALDGQDSDDEETLLDTIAQADKEFAENSHTREIPGESDGVIKDRINYDILAMQKEYINEIYKNKDNENSENIFLEKAWDEEKVRYYEGLRKNLGIPSFSQTDYDNLCRIVESEANICNIKGRILVADVIINRVKSKAFPDTVSSVILSSGQFTTVSEGTFYTLPISTSTKKAVDRALNGEDYSKGALYFISHSGKNTYGKIWIRNNFKYLFSYEGHDFYK</sequence>
<dbReference type="Gene3D" id="1.10.10.2520">
    <property type="entry name" value="Cell wall hydrolase SleB, domain 1"/>
    <property type="match status" value="1"/>
</dbReference>
<dbReference type="EMBL" id="ACZL01000011">
    <property type="protein sequence ID" value="EHI56320.1"/>
    <property type="molecule type" value="Genomic_DNA"/>
</dbReference>
<organism evidence="3 4">
    <name type="scientific">Johnsonella ignava ATCC 51276</name>
    <dbReference type="NCBI Taxonomy" id="679200"/>
    <lineage>
        <taxon>Bacteria</taxon>
        <taxon>Bacillati</taxon>
        <taxon>Bacillota</taxon>
        <taxon>Clostridia</taxon>
        <taxon>Lachnospirales</taxon>
        <taxon>Lachnospiraceae</taxon>
        <taxon>Johnsonella</taxon>
    </lineage>
</organism>
<name>G5GGB0_9FIRM</name>
<dbReference type="InterPro" id="IPR011105">
    <property type="entry name" value="Cell_wall_hydrolase_SleB"/>
</dbReference>
<keyword evidence="4" id="KW-1185">Reference proteome</keyword>
<reference evidence="3 4" key="1">
    <citation type="submission" date="2011-08" db="EMBL/GenBank/DDBJ databases">
        <title>The Genome Sequence of Johnsonella ignava ATCC 51276.</title>
        <authorList>
            <consortium name="The Broad Institute Genome Sequencing Platform"/>
            <person name="Earl A."/>
            <person name="Ward D."/>
            <person name="Feldgarden M."/>
            <person name="Gevers D."/>
            <person name="Izard J."/>
            <person name="Blanton J.M."/>
            <person name="Baranova O.V."/>
            <person name="Dewhirst F.E."/>
            <person name="Young S.K."/>
            <person name="Zeng Q."/>
            <person name="Gargeya S."/>
            <person name="Fitzgerald M."/>
            <person name="Haas B."/>
            <person name="Abouelleil A."/>
            <person name="Alvarado L."/>
            <person name="Arachchi H.M."/>
            <person name="Berlin A."/>
            <person name="Brown A."/>
            <person name="Chapman S.B."/>
            <person name="Chen Z."/>
            <person name="Dunbar C."/>
            <person name="Freedman E."/>
            <person name="Gearin G."/>
            <person name="Gellesch M."/>
            <person name="Goldberg J."/>
            <person name="Griggs A."/>
            <person name="Gujja S."/>
            <person name="Heiman D."/>
            <person name="Howarth C."/>
            <person name="Larson L."/>
            <person name="Lui A."/>
            <person name="MacDonald P.J.P."/>
            <person name="Montmayeur A."/>
            <person name="Murphy C."/>
            <person name="Neiman D."/>
            <person name="Pearson M."/>
            <person name="Priest M."/>
            <person name="Roberts A."/>
            <person name="Saif S."/>
            <person name="Shea T."/>
            <person name="Shenoy N."/>
            <person name="Sisk P."/>
            <person name="Stolte C."/>
            <person name="Sykes S."/>
            <person name="Wortman J."/>
            <person name="Nusbaum C."/>
            <person name="Birren B."/>
        </authorList>
    </citation>
    <scope>NUCLEOTIDE SEQUENCE [LARGE SCALE GENOMIC DNA]</scope>
    <source>
        <strain evidence="3 4">ATCC 51276</strain>
    </source>
</reference>
<dbReference type="Pfam" id="PF07486">
    <property type="entry name" value="Hydrolase_2"/>
    <property type="match status" value="1"/>
</dbReference>
<dbReference type="eggNOG" id="COG3773">
    <property type="taxonomic scope" value="Bacteria"/>
</dbReference>
<evidence type="ECO:0000313" key="3">
    <source>
        <dbReference type="EMBL" id="EHI56320.1"/>
    </source>
</evidence>
<evidence type="ECO:0000313" key="4">
    <source>
        <dbReference type="Proteomes" id="UP000003011"/>
    </source>
</evidence>
<evidence type="ECO:0000256" key="1">
    <source>
        <dbReference type="SAM" id="Phobius"/>
    </source>
</evidence>
<dbReference type="HOGENOM" id="CLU_063010_1_0_9"/>
<accession>G5GGB0</accession>
<evidence type="ECO:0000259" key="2">
    <source>
        <dbReference type="Pfam" id="PF07486"/>
    </source>
</evidence>
<dbReference type="RefSeq" id="WP_005539730.1">
    <property type="nucleotide sequence ID" value="NZ_JH378830.1"/>
</dbReference>
<dbReference type="InterPro" id="IPR042047">
    <property type="entry name" value="SleB_dom1"/>
</dbReference>
<proteinExistence type="predicted"/>
<dbReference type="GO" id="GO:0016787">
    <property type="term" value="F:hydrolase activity"/>
    <property type="evidence" value="ECO:0007669"/>
    <property type="project" value="InterPro"/>
</dbReference>
<feature type="domain" description="Cell wall hydrolase SleB" evidence="2">
    <location>
        <begin position="193"/>
        <end position="292"/>
    </location>
</feature>
<dbReference type="AlphaFoldDB" id="G5GGB0"/>
<keyword evidence="1" id="KW-1133">Transmembrane helix</keyword>
<feature type="transmembrane region" description="Helical" evidence="1">
    <location>
        <begin position="33"/>
        <end position="54"/>
    </location>
</feature>
<dbReference type="OrthoDB" id="9785345at2"/>
<keyword evidence="1" id="KW-0472">Membrane</keyword>
<dbReference type="STRING" id="679200.HMPREF9333_00600"/>